<evidence type="ECO:0000313" key="2">
    <source>
        <dbReference type="EMBL" id="MFC7617632.1"/>
    </source>
</evidence>
<name>A0ABW2TUY8_9PSEU</name>
<reference evidence="3" key="1">
    <citation type="journal article" date="2019" name="Int. J. Syst. Evol. Microbiol.">
        <title>The Global Catalogue of Microorganisms (GCM) 10K type strain sequencing project: providing services to taxonomists for standard genome sequencing and annotation.</title>
        <authorList>
            <consortium name="The Broad Institute Genomics Platform"/>
            <consortium name="The Broad Institute Genome Sequencing Center for Infectious Disease"/>
            <person name="Wu L."/>
            <person name="Ma J."/>
        </authorList>
    </citation>
    <scope>NUCLEOTIDE SEQUENCE [LARGE SCALE GENOMIC DNA]</scope>
    <source>
        <strain evidence="3">JCM 17695</strain>
    </source>
</reference>
<gene>
    <name evidence="2" type="ORF">ACFQV2_33730</name>
</gene>
<accession>A0ABW2TUY8</accession>
<sequence>MVTAVARRTPRTVMVTAALGALVFAGALGGAALTRTVAAPSTSTSPVPTTTPGPGADGCLREPCRVLGAATLGDTRIELVADSGGMTGRLRIGGPGASRVIEIADIGRIEETGALQCYPASISACLVRARGPQGLTGKVVVGRSDKWSPLERAYLSTADFLTLTNVVADSGPEVVAAQCAPEGCSGGVHAQVFTLAGVSVGCTREYTTARELPGYPSVDIGAARLRPCD</sequence>
<protein>
    <submittedName>
        <fullName evidence="2">Uncharacterized protein</fullName>
    </submittedName>
</protein>
<feature type="region of interest" description="Disordered" evidence="1">
    <location>
        <begin position="37"/>
        <end position="58"/>
    </location>
</feature>
<evidence type="ECO:0000313" key="3">
    <source>
        <dbReference type="Proteomes" id="UP001596512"/>
    </source>
</evidence>
<evidence type="ECO:0000256" key="1">
    <source>
        <dbReference type="SAM" id="MobiDB-lite"/>
    </source>
</evidence>
<comment type="caution">
    <text evidence="2">The sequence shown here is derived from an EMBL/GenBank/DDBJ whole genome shotgun (WGS) entry which is preliminary data.</text>
</comment>
<dbReference type="EMBL" id="JBHTEY010000004">
    <property type="protein sequence ID" value="MFC7617632.1"/>
    <property type="molecule type" value="Genomic_DNA"/>
</dbReference>
<feature type="compositionally biased region" description="Low complexity" evidence="1">
    <location>
        <begin position="37"/>
        <end position="54"/>
    </location>
</feature>
<keyword evidence="3" id="KW-1185">Reference proteome</keyword>
<proteinExistence type="predicted"/>
<organism evidence="2 3">
    <name type="scientific">Actinokineospora soli</name>
    <dbReference type="NCBI Taxonomy" id="1048753"/>
    <lineage>
        <taxon>Bacteria</taxon>
        <taxon>Bacillati</taxon>
        <taxon>Actinomycetota</taxon>
        <taxon>Actinomycetes</taxon>
        <taxon>Pseudonocardiales</taxon>
        <taxon>Pseudonocardiaceae</taxon>
        <taxon>Actinokineospora</taxon>
    </lineage>
</organism>
<dbReference type="Proteomes" id="UP001596512">
    <property type="component" value="Unassembled WGS sequence"/>
</dbReference>